<keyword evidence="1" id="KW-1133">Transmembrane helix</keyword>
<sequence length="149" mass="16510">MDAFEFHIKVPIHPRAKFGLKAMLFAILLLAVGFGAFKLGKERGGSEGYAKGYDNGWAESQNAKLVKRHYRVSDLVLADGPESIADFGKLIQSIQQSVEQNSWDTNGGPAEIAPYPQNLSLVVNQTQRGHNAIEKYLDERRATLRLQAP</sequence>
<reference evidence="2 3" key="1">
    <citation type="submission" date="2019-02" db="EMBL/GenBank/DDBJ databases">
        <title>Deep-cultivation of Planctomycetes and their phenomic and genomic characterization uncovers novel biology.</title>
        <authorList>
            <person name="Wiegand S."/>
            <person name="Jogler M."/>
            <person name="Boedeker C."/>
            <person name="Pinto D."/>
            <person name="Vollmers J."/>
            <person name="Rivas-Marin E."/>
            <person name="Kohn T."/>
            <person name="Peeters S.H."/>
            <person name="Heuer A."/>
            <person name="Rast P."/>
            <person name="Oberbeckmann S."/>
            <person name="Bunk B."/>
            <person name="Jeske O."/>
            <person name="Meyerdierks A."/>
            <person name="Storesund J.E."/>
            <person name="Kallscheuer N."/>
            <person name="Luecker S."/>
            <person name="Lage O.M."/>
            <person name="Pohl T."/>
            <person name="Merkel B.J."/>
            <person name="Hornburger P."/>
            <person name="Mueller R.-W."/>
            <person name="Bruemmer F."/>
            <person name="Labrenz M."/>
            <person name="Spormann A.M."/>
            <person name="Op den Camp H."/>
            <person name="Overmann J."/>
            <person name="Amann R."/>
            <person name="Jetten M.S.M."/>
            <person name="Mascher T."/>
            <person name="Medema M.H."/>
            <person name="Devos D.P."/>
            <person name="Kaster A.-K."/>
            <person name="Ovreas L."/>
            <person name="Rohde M."/>
            <person name="Galperin M.Y."/>
            <person name="Jogler C."/>
        </authorList>
    </citation>
    <scope>NUCLEOTIDE SEQUENCE [LARGE SCALE GENOMIC DNA]</scope>
    <source>
        <strain evidence="2 3">TBK1r</strain>
    </source>
</reference>
<dbReference type="EMBL" id="CP036432">
    <property type="protein sequence ID" value="QDV81901.1"/>
    <property type="molecule type" value="Genomic_DNA"/>
</dbReference>
<accession>A0ABX5XMR0</accession>
<keyword evidence="3" id="KW-1185">Reference proteome</keyword>
<evidence type="ECO:0000313" key="3">
    <source>
        <dbReference type="Proteomes" id="UP000318081"/>
    </source>
</evidence>
<keyword evidence="1" id="KW-0472">Membrane</keyword>
<organism evidence="2 3">
    <name type="scientific">Stieleria magnilauensis</name>
    <dbReference type="NCBI Taxonomy" id="2527963"/>
    <lineage>
        <taxon>Bacteria</taxon>
        <taxon>Pseudomonadati</taxon>
        <taxon>Planctomycetota</taxon>
        <taxon>Planctomycetia</taxon>
        <taxon>Pirellulales</taxon>
        <taxon>Pirellulaceae</taxon>
        <taxon>Stieleria</taxon>
    </lineage>
</organism>
<evidence type="ECO:0000256" key="1">
    <source>
        <dbReference type="SAM" id="Phobius"/>
    </source>
</evidence>
<protein>
    <submittedName>
        <fullName evidence="2">Uncharacterized protein</fullName>
    </submittedName>
</protein>
<dbReference type="Proteomes" id="UP000318081">
    <property type="component" value="Chromosome"/>
</dbReference>
<gene>
    <name evidence="2" type="ORF">TBK1r_08240</name>
</gene>
<keyword evidence="1" id="KW-0812">Transmembrane</keyword>
<proteinExistence type="predicted"/>
<evidence type="ECO:0000313" key="2">
    <source>
        <dbReference type="EMBL" id="QDV81901.1"/>
    </source>
</evidence>
<feature type="transmembrane region" description="Helical" evidence="1">
    <location>
        <begin position="18"/>
        <end position="37"/>
    </location>
</feature>
<name>A0ABX5XMR0_9BACT</name>